<name>A0A9X3YJ16_9GAMM</name>
<dbReference type="Proteomes" id="UP001139971">
    <property type="component" value="Unassembled WGS sequence"/>
</dbReference>
<proteinExistence type="predicted"/>
<accession>A0A9X3YJ16</accession>
<dbReference type="AlphaFoldDB" id="A0A9X3YJ16"/>
<evidence type="ECO:0000313" key="2">
    <source>
        <dbReference type="EMBL" id="MDC8012469.1"/>
    </source>
</evidence>
<evidence type="ECO:0000256" key="1">
    <source>
        <dbReference type="SAM" id="Phobius"/>
    </source>
</evidence>
<dbReference type="RefSeq" id="WP_263542050.1">
    <property type="nucleotide sequence ID" value="NZ_JAOVZO020000009.1"/>
</dbReference>
<sequence>MRYVLAAVFALVGAGAIVIAPYDERWHWYLFAGVCALFAAFPFVGSRVQPLIVVGLLLGWVVGVLWQPVRKGFSDGFGPADAITIGVVVALLAVPPLYERIRRRRLRARGER</sequence>
<dbReference type="EMBL" id="JAOVZO020000009">
    <property type="protein sequence ID" value="MDC8012469.1"/>
    <property type="molecule type" value="Genomic_DNA"/>
</dbReference>
<evidence type="ECO:0000313" key="3">
    <source>
        <dbReference type="Proteomes" id="UP001139971"/>
    </source>
</evidence>
<reference evidence="2" key="1">
    <citation type="submission" date="2023-02" db="EMBL/GenBank/DDBJ databases">
        <title>Tahibacter soli sp. nov. isolated from soil.</title>
        <authorList>
            <person name="Baek J.H."/>
            <person name="Lee J.K."/>
            <person name="Choi D.G."/>
            <person name="Jeon C.O."/>
        </authorList>
    </citation>
    <scope>NUCLEOTIDE SEQUENCE</scope>
    <source>
        <strain evidence="2">BL</strain>
    </source>
</reference>
<organism evidence="2 3">
    <name type="scientific">Tahibacter soli</name>
    <dbReference type="NCBI Taxonomy" id="2983605"/>
    <lineage>
        <taxon>Bacteria</taxon>
        <taxon>Pseudomonadati</taxon>
        <taxon>Pseudomonadota</taxon>
        <taxon>Gammaproteobacteria</taxon>
        <taxon>Lysobacterales</taxon>
        <taxon>Rhodanobacteraceae</taxon>
        <taxon>Tahibacter</taxon>
    </lineage>
</organism>
<feature type="transmembrane region" description="Helical" evidence="1">
    <location>
        <begin position="26"/>
        <end position="44"/>
    </location>
</feature>
<feature type="transmembrane region" description="Helical" evidence="1">
    <location>
        <begin position="51"/>
        <end position="69"/>
    </location>
</feature>
<gene>
    <name evidence="2" type="ORF">OD750_007910</name>
</gene>
<keyword evidence="1" id="KW-1133">Transmembrane helix</keyword>
<comment type="caution">
    <text evidence="2">The sequence shown here is derived from an EMBL/GenBank/DDBJ whole genome shotgun (WGS) entry which is preliminary data.</text>
</comment>
<keyword evidence="3" id="KW-1185">Reference proteome</keyword>
<keyword evidence="1" id="KW-0812">Transmembrane</keyword>
<feature type="transmembrane region" description="Helical" evidence="1">
    <location>
        <begin position="81"/>
        <end position="98"/>
    </location>
</feature>
<keyword evidence="1" id="KW-0472">Membrane</keyword>
<protein>
    <submittedName>
        <fullName evidence="2">Uncharacterized protein</fullName>
    </submittedName>
</protein>